<dbReference type="RefSeq" id="XP_001441619.1">
    <property type="nucleotide sequence ID" value="XM_001441582.2"/>
</dbReference>
<evidence type="ECO:0000256" key="2">
    <source>
        <dbReference type="SAM" id="MobiDB-lite"/>
    </source>
</evidence>
<dbReference type="InterPro" id="IPR003409">
    <property type="entry name" value="MORN"/>
</dbReference>
<dbReference type="InParanoid" id="A0CTV5"/>
<evidence type="ECO:0000256" key="1">
    <source>
        <dbReference type="ARBA" id="ARBA00022737"/>
    </source>
</evidence>
<dbReference type="GeneID" id="5027404"/>
<dbReference type="PANTHER" id="PTHR43215">
    <property type="entry name" value="RADIAL SPOKE HEAD 1 HOMOLOG"/>
    <property type="match status" value="1"/>
</dbReference>
<dbReference type="EMBL" id="CT868174">
    <property type="protein sequence ID" value="CAK74222.1"/>
    <property type="molecule type" value="Genomic_DNA"/>
</dbReference>
<protein>
    <recommendedName>
        <fullName evidence="5">MORN repeat protein</fullName>
    </recommendedName>
</protein>
<dbReference type="eggNOG" id="KOG0231">
    <property type="taxonomic scope" value="Eukaryota"/>
</dbReference>
<dbReference type="HOGENOM" id="CLU_065058_0_0_1"/>
<evidence type="ECO:0000313" key="3">
    <source>
        <dbReference type="EMBL" id="CAK74222.1"/>
    </source>
</evidence>
<dbReference type="Pfam" id="PF02493">
    <property type="entry name" value="MORN"/>
    <property type="match status" value="3"/>
</dbReference>
<dbReference type="SMART" id="SM00698">
    <property type="entry name" value="MORN"/>
    <property type="match status" value="3"/>
</dbReference>
<sequence>MRQQLLTSPQPPPKQFVIPQQRPTYYQPPYQPQTYRRPQPAFVIYTQPQPQQYQYQQYQSSIQPRQTQPVYTVQSQQIYQPSPARQQRNSIHQQQLPIVNSINPQYSNNQRLIYPSSSQQQQTLPQTAPRYSVQKPQTYTLPNQTPQQIFPQQNYHQTQQQQIQQQTPQIKSISPVNTQQEDELEKRFQDAIDRTRDLVQKYNPADQNKQQQQQLTQLALQYEDGFIYRGQGYEPAVREGFGVLTDQYENEVYSGYWRDNQYHGQGKLINFQVEQIQGPYDYRDLGNIENGWLSYEGDFYEGKMHGKGVLMLTNGEQFEGEFNDGMIDGQGIYSTSDRHDIRGVWKDGILVE</sequence>
<dbReference type="AlphaFoldDB" id="A0CTV5"/>
<dbReference type="STRING" id="5888.A0CTV5"/>
<dbReference type="OMA" id="DIRGVWK"/>
<dbReference type="PANTHER" id="PTHR43215:SF14">
    <property type="entry name" value="RADIAL SPOKE HEAD 1 HOMOLOG"/>
    <property type="match status" value="1"/>
</dbReference>
<keyword evidence="1" id="KW-0677">Repeat</keyword>
<feature type="region of interest" description="Disordered" evidence="2">
    <location>
        <begin position="1"/>
        <end position="34"/>
    </location>
</feature>
<feature type="compositionally biased region" description="Low complexity" evidence="2">
    <location>
        <begin position="19"/>
        <end position="34"/>
    </location>
</feature>
<dbReference type="Gene3D" id="2.20.110.10">
    <property type="entry name" value="Histone H3 K4-specific methyltransferase SET7/9 N-terminal domain"/>
    <property type="match status" value="1"/>
</dbReference>
<accession>A0CTV5</accession>
<dbReference type="Proteomes" id="UP000000600">
    <property type="component" value="Unassembled WGS sequence"/>
</dbReference>
<evidence type="ECO:0000313" key="4">
    <source>
        <dbReference type="Proteomes" id="UP000000600"/>
    </source>
</evidence>
<dbReference type="OrthoDB" id="305048at2759"/>
<gene>
    <name evidence="3" type="ORF">GSPATT00010456001</name>
</gene>
<dbReference type="KEGG" id="ptm:GSPATT00010456001"/>
<evidence type="ECO:0008006" key="5">
    <source>
        <dbReference type="Google" id="ProtNLM"/>
    </source>
</evidence>
<organism evidence="3 4">
    <name type="scientific">Paramecium tetraurelia</name>
    <dbReference type="NCBI Taxonomy" id="5888"/>
    <lineage>
        <taxon>Eukaryota</taxon>
        <taxon>Sar</taxon>
        <taxon>Alveolata</taxon>
        <taxon>Ciliophora</taxon>
        <taxon>Intramacronucleata</taxon>
        <taxon>Oligohymenophorea</taxon>
        <taxon>Peniculida</taxon>
        <taxon>Parameciidae</taxon>
        <taxon>Paramecium</taxon>
    </lineage>
</organism>
<reference evidence="3 4" key="1">
    <citation type="journal article" date="2006" name="Nature">
        <title>Global trends of whole-genome duplications revealed by the ciliate Paramecium tetraurelia.</title>
        <authorList>
            <consortium name="Genoscope"/>
            <person name="Aury J.-M."/>
            <person name="Jaillon O."/>
            <person name="Duret L."/>
            <person name="Noel B."/>
            <person name="Jubin C."/>
            <person name="Porcel B.M."/>
            <person name="Segurens B."/>
            <person name="Daubin V."/>
            <person name="Anthouard V."/>
            <person name="Aiach N."/>
            <person name="Arnaiz O."/>
            <person name="Billaut A."/>
            <person name="Beisson J."/>
            <person name="Blanc I."/>
            <person name="Bouhouche K."/>
            <person name="Camara F."/>
            <person name="Duharcourt S."/>
            <person name="Guigo R."/>
            <person name="Gogendeau D."/>
            <person name="Katinka M."/>
            <person name="Keller A.-M."/>
            <person name="Kissmehl R."/>
            <person name="Klotz C."/>
            <person name="Koll F."/>
            <person name="Le Moue A."/>
            <person name="Lepere C."/>
            <person name="Malinsky S."/>
            <person name="Nowacki M."/>
            <person name="Nowak J.K."/>
            <person name="Plattner H."/>
            <person name="Poulain J."/>
            <person name="Ruiz F."/>
            <person name="Serrano V."/>
            <person name="Zagulski M."/>
            <person name="Dessen P."/>
            <person name="Betermier M."/>
            <person name="Weissenbach J."/>
            <person name="Scarpelli C."/>
            <person name="Schachter V."/>
            <person name="Sperling L."/>
            <person name="Meyer E."/>
            <person name="Cohen J."/>
            <person name="Wincker P."/>
        </authorList>
    </citation>
    <scope>NUCLEOTIDE SEQUENCE [LARGE SCALE GENOMIC DNA]</scope>
    <source>
        <strain evidence="3 4">Stock d4-2</strain>
    </source>
</reference>
<name>A0CTV5_PARTE</name>
<proteinExistence type="predicted"/>
<dbReference type="SUPFAM" id="SSF82185">
    <property type="entry name" value="Histone H3 K4-specific methyltransferase SET7/9 N-terminal domain"/>
    <property type="match status" value="1"/>
</dbReference>
<keyword evidence="4" id="KW-1185">Reference proteome</keyword>